<feature type="transmembrane region" description="Helical" evidence="7">
    <location>
        <begin position="578"/>
        <end position="599"/>
    </location>
</feature>
<evidence type="ECO:0000259" key="8">
    <source>
        <dbReference type="Pfam" id="PF12832"/>
    </source>
</evidence>
<feature type="transmembrane region" description="Helical" evidence="7">
    <location>
        <begin position="606"/>
        <end position="629"/>
    </location>
</feature>
<evidence type="ECO:0000256" key="6">
    <source>
        <dbReference type="SAM" id="MobiDB-lite"/>
    </source>
</evidence>
<feature type="transmembrane region" description="Helical" evidence="7">
    <location>
        <begin position="547"/>
        <end position="572"/>
    </location>
</feature>
<dbReference type="GO" id="GO:0016020">
    <property type="term" value="C:membrane"/>
    <property type="evidence" value="ECO:0007669"/>
    <property type="project" value="UniProtKB-SubCell"/>
</dbReference>
<feature type="region of interest" description="Disordered" evidence="6">
    <location>
        <begin position="805"/>
        <end position="825"/>
    </location>
</feature>
<dbReference type="OrthoDB" id="10061976at2759"/>
<feature type="region of interest" description="Disordered" evidence="6">
    <location>
        <begin position="1"/>
        <end position="40"/>
    </location>
</feature>
<comment type="subcellular location">
    <subcellularLocation>
        <location evidence="1">Membrane</location>
        <topology evidence="1">Multi-pass membrane protein</topology>
    </subcellularLocation>
</comment>
<feature type="transmembrane region" description="Helical" evidence="7">
    <location>
        <begin position="468"/>
        <end position="485"/>
    </location>
</feature>
<dbReference type="PANTHER" id="PTHR16172:SF35">
    <property type="entry name" value="MAJOR FACILITATOR SUPERFAMILY (MFS) PROFILE DOMAIN-CONTAINING PROTEIN"/>
    <property type="match status" value="1"/>
</dbReference>
<dbReference type="InterPro" id="IPR051717">
    <property type="entry name" value="MFS_MFSD6"/>
</dbReference>
<evidence type="ECO:0000313" key="9">
    <source>
        <dbReference type="EMBL" id="CDW36445.1"/>
    </source>
</evidence>
<evidence type="ECO:0000256" key="3">
    <source>
        <dbReference type="ARBA" id="ARBA00022692"/>
    </source>
</evidence>
<evidence type="ECO:0000256" key="2">
    <source>
        <dbReference type="ARBA" id="ARBA00005241"/>
    </source>
</evidence>
<dbReference type="PANTHER" id="PTHR16172">
    <property type="entry name" value="MAJOR FACILITATOR SUPERFAMILY DOMAIN-CONTAINING PROTEIN 6-LIKE"/>
    <property type="match status" value="1"/>
</dbReference>
<feature type="transmembrane region" description="Helical" evidence="7">
    <location>
        <begin position="427"/>
        <end position="448"/>
    </location>
</feature>
<feature type="transmembrane region" description="Helical" evidence="7">
    <location>
        <begin position="706"/>
        <end position="725"/>
    </location>
</feature>
<comment type="similarity">
    <text evidence="2">Belongs to the major facilitator superfamily. MFSD6 family.</text>
</comment>
<name>A0A0K2UEI0_LEPSM</name>
<keyword evidence="4 7" id="KW-1133">Transmembrane helix</keyword>
<dbReference type="InterPro" id="IPR036259">
    <property type="entry name" value="MFS_trans_sf"/>
</dbReference>
<reference evidence="9" key="1">
    <citation type="submission" date="2014-05" db="EMBL/GenBank/DDBJ databases">
        <authorList>
            <person name="Chronopoulou M."/>
        </authorList>
    </citation>
    <scope>NUCLEOTIDE SEQUENCE</scope>
    <source>
        <tissue evidence="9">Whole organism</tissue>
    </source>
</reference>
<feature type="transmembrane region" description="Helical" evidence="7">
    <location>
        <begin position="135"/>
        <end position="157"/>
    </location>
</feature>
<feature type="compositionally biased region" description="Polar residues" evidence="6">
    <location>
        <begin position="753"/>
        <end position="764"/>
    </location>
</feature>
<evidence type="ECO:0000256" key="5">
    <source>
        <dbReference type="ARBA" id="ARBA00023136"/>
    </source>
</evidence>
<keyword evidence="3 7" id="KW-0812">Transmembrane</keyword>
<feature type="transmembrane region" description="Helical" evidence="7">
    <location>
        <begin position="97"/>
        <end position="123"/>
    </location>
</feature>
<evidence type="ECO:0000256" key="1">
    <source>
        <dbReference type="ARBA" id="ARBA00004141"/>
    </source>
</evidence>
<evidence type="ECO:0000256" key="7">
    <source>
        <dbReference type="SAM" id="Phobius"/>
    </source>
</evidence>
<organism evidence="9">
    <name type="scientific">Lepeophtheirus salmonis</name>
    <name type="common">Salmon louse</name>
    <name type="synonym">Caligus salmonis</name>
    <dbReference type="NCBI Taxonomy" id="72036"/>
    <lineage>
        <taxon>Eukaryota</taxon>
        <taxon>Metazoa</taxon>
        <taxon>Ecdysozoa</taxon>
        <taxon>Arthropoda</taxon>
        <taxon>Crustacea</taxon>
        <taxon>Multicrustacea</taxon>
        <taxon>Hexanauplia</taxon>
        <taxon>Copepoda</taxon>
        <taxon>Siphonostomatoida</taxon>
        <taxon>Caligidae</taxon>
        <taxon>Lepeophtheirus</taxon>
    </lineage>
</organism>
<proteinExistence type="inferred from homology"/>
<dbReference type="InterPro" id="IPR024989">
    <property type="entry name" value="MFS_assoc_dom"/>
</dbReference>
<sequence length="825" mass="91826">MEEEEQRQDKSLDEDDPKKTPRKQISPPLPSPNITTSSSCQKKRNCCSRACSKISSLINWVFKDFTLKHLIWIKLIFFFQSASMTVLYPYLNLHMKSLGISVVEAAIINAIVPVLFIFTPPLANFLHDRLGSFRVLLAVLTALGGCVSLLLLIIPVGRDVQPFPKYLEWGLSCGKADNHARFQKLMIQGFRKDRCDSNLPADEDLFLLNNITFTPGPCGYLCPTRANLRVKPRFNEYKVIWPNRGGGFGISEIVDIVNLENSPEARIYHEPEIIDNNIFFPMNWTFHLSCDRIRPNDCLFNPNPRLLDQNKKSFPSSELKYHIQLKPQKKLFPTQGPTYEIASIWPPTSRRPVTSAVNCGAKEVMAQVVTTVETNTLPASFKSAPPPPTLVDTRFSGCGLHCLVKIPRTQLCSNTQKNDVRDPNLTFWSYLFVRTTLGVLTAASLMMFEGAVMSTIQELGGDYGIQRFVGNFGAIIFAPLGGYLLDISNDDNVVGVGGKRDYKSAVFVYLILKILASLMLLFIDLDFKPPGEKILKGICRVLRNAEVMMFLLMMLFAGTFWGYIESFLFWFLDDLGASKFLMGLTIAVGMITSLPFLVFSGPITELIGHATVIIIGMWAYFIRLVGYSFLDNPLFVYPYEALEGFTMALMMTSSVTYVAKIGTAETIPSIMGIMGALFFGIGKGSGALVGGILMNYLGTRTTFRCFAGNALICSMIYIIFQIAYVRPKKKSCRKSLPTNNNNNNNDHGEIPRTDNTSNDGQLKSSDYESPDVSRMEGEVNETFEDNEKTPNSASTVIIGGIVNGMNLNNPSSLSGPRSLTEGTRV</sequence>
<dbReference type="Gene3D" id="1.20.1250.20">
    <property type="entry name" value="MFS general substrate transporter like domains"/>
    <property type="match status" value="3"/>
</dbReference>
<evidence type="ECO:0000256" key="4">
    <source>
        <dbReference type="ARBA" id="ARBA00022989"/>
    </source>
</evidence>
<feature type="region of interest" description="Disordered" evidence="6">
    <location>
        <begin position="733"/>
        <end position="792"/>
    </location>
</feature>
<dbReference type="EMBL" id="HACA01019084">
    <property type="protein sequence ID" value="CDW36445.1"/>
    <property type="molecule type" value="Transcribed_RNA"/>
</dbReference>
<feature type="transmembrane region" description="Helical" evidence="7">
    <location>
        <begin position="71"/>
        <end position="91"/>
    </location>
</feature>
<dbReference type="SUPFAM" id="SSF103473">
    <property type="entry name" value="MFS general substrate transporter"/>
    <property type="match status" value="2"/>
</dbReference>
<feature type="domain" description="Major facilitator superfamily associated" evidence="8">
    <location>
        <begin position="70"/>
        <end position="704"/>
    </location>
</feature>
<feature type="transmembrane region" description="Helical" evidence="7">
    <location>
        <begin position="505"/>
        <end position="527"/>
    </location>
</feature>
<dbReference type="Pfam" id="PF12832">
    <property type="entry name" value="MFS_1_like"/>
    <property type="match status" value="1"/>
</dbReference>
<keyword evidence="5 7" id="KW-0472">Membrane</keyword>
<accession>A0A0K2UEI0</accession>
<feature type="transmembrane region" description="Helical" evidence="7">
    <location>
        <begin position="641"/>
        <end position="659"/>
    </location>
</feature>
<dbReference type="AlphaFoldDB" id="A0A0K2UEI0"/>
<feature type="compositionally biased region" description="Basic and acidic residues" evidence="6">
    <location>
        <begin position="7"/>
        <end position="19"/>
    </location>
</feature>
<protein>
    <submittedName>
        <fullName evidence="9">Putative LOC101737216 [Bombyx mori]</fullName>
    </submittedName>
</protein>
<feature type="transmembrane region" description="Helical" evidence="7">
    <location>
        <begin position="671"/>
        <end position="694"/>
    </location>
</feature>